<evidence type="ECO:0000256" key="7">
    <source>
        <dbReference type="SAM" id="SignalP"/>
    </source>
</evidence>
<dbReference type="InterPro" id="IPR009714">
    <property type="entry name" value="RELM"/>
</dbReference>
<accession>A0A670K4Z0</accession>
<dbReference type="GeneTree" id="ENSGT00390000016177"/>
<dbReference type="InterPro" id="IPR036262">
    <property type="entry name" value="Resistin-like_sf"/>
</dbReference>
<evidence type="ECO:0000313" key="8">
    <source>
        <dbReference type="Ensembl" id="ENSPMRP00000032603.1"/>
    </source>
</evidence>
<dbReference type="FunFam" id="2.60.40.4230:FF:000001">
    <property type="entry name" value="Resistin-like beta"/>
    <property type="match status" value="1"/>
</dbReference>
<dbReference type="AlphaFoldDB" id="A0A670K4Z0"/>
<proteinExistence type="inferred from homology"/>
<reference evidence="8" key="3">
    <citation type="submission" date="2025-09" db="UniProtKB">
        <authorList>
            <consortium name="Ensembl"/>
        </authorList>
    </citation>
    <scope>IDENTIFICATION</scope>
</reference>
<dbReference type="PANTHER" id="PTHR21101">
    <property type="entry name" value="RESISTIN"/>
    <property type="match status" value="1"/>
</dbReference>
<reference evidence="8" key="2">
    <citation type="submission" date="2025-08" db="UniProtKB">
        <authorList>
            <consortium name="Ensembl"/>
        </authorList>
    </citation>
    <scope>IDENTIFICATION</scope>
</reference>
<evidence type="ECO:0000256" key="6">
    <source>
        <dbReference type="ARBA" id="ARBA00023157"/>
    </source>
</evidence>
<dbReference type="GeneID" id="114592728"/>
<dbReference type="PANTHER" id="PTHR21101:SF12">
    <property type="entry name" value="RESISTIN"/>
    <property type="match status" value="1"/>
</dbReference>
<dbReference type="OMA" id="HKATGCA"/>
<gene>
    <name evidence="8" type="primary">LOC114592728</name>
</gene>
<dbReference type="CDD" id="cd16333">
    <property type="entry name" value="RELM"/>
    <property type="match status" value="1"/>
</dbReference>
<reference evidence="8 9" key="1">
    <citation type="journal article" date="2019" name="Proc. Natl. Acad. Sci. U.S.A.">
        <title>Regulatory changes in pterin and carotenoid genes underlie balanced color polymorphisms in the wall lizard.</title>
        <authorList>
            <person name="Andrade P."/>
            <person name="Pinho C."/>
            <person name="Perez I de Lanuza G."/>
            <person name="Afonso S."/>
            <person name="Brejcha J."/>
            <person name="Rubin C.J."/>
            <person name="Wallerman O."/>
            <person name="Pereira P."/>
            <person name="Sabatino S.J."/>
            <person name="Bellati A."/>
            <person name="Pellitteri-Rosa D."/>
            <person name="Bosakova Z."/>
            <person name="Bunikis I."/>
            <person name="Carretero M.A."/>
            <person name="Feiner N."/>
            <person name="Marsik P."/>
            <person name="Pauperio F."/>
            <person name="Salvi D."/>
            <person name="Soler L."/>
            <person name="While G.M."/>
            <person name="Uller T."/>
            <person name="Font E."/>
            <person name="Andersson L."/>
            <person name="Carneiro M."/>
        </authorList>
    </citation>
    <scope>NUCLEOTIDE SEQUENCE</scope>
</reference>
<organism evidence="8 9">
    <name type="scientific">Podarcis muralis</name>
    <name type="common">Wall lizard</name>
    <name type="synonym">Lacerta muralis</name>
    <dbReference type="NCBI Taxonomy" id="64176"/>
    <lineage>
        <taxon>Eukaryota</taxon>
        <taxon>Metazoa</taxon>
        <taxon>Chordata</taxon>
        <taxon>Craniata</taxon>
        <taxon>Vertebrata</taxon>
        <taxon>Euteleostomi</taxon>
        <taxon>Lepidosauria</taxon>
        <taxon>Squamata</taxon>
        <taxon>Bifurcata</taxon>
        <taxon>Unidentata</taxon>
        <taxon>Episquamata</taxon>
        <taxon>Laterata</taxon>
        <taxon>Lacertibaenia</taxon>
        <taxon>Lacertidae</taxon>
        <taxon>Podarcis</taxon>
    </lineage>
</organism>
<feature type="chain" id="PRO_5025452612" evidence="7">
    <location>
        <begin position="37"/>
        <end position="134"/>
    </location>
</feature>
<comment type="similarity">
    <text evidence="2">Belongs to the resistin/FIZZ family.</text>
</comment>
<evidence type="ECO:0000256" key="4">
    <source>
        <dbReference type="ARBA" id="ARBA00022702"/>
    </source>
</evidence>
<sequence length="134" mass="14478">MQLLKRNLSSSRKFCTIMMKLIVFVLLAVLIPAKYASDQQSCGYPCIPESQINQKIQEAVDSKVSSVLLKSQLVCTDAFARAADAHCPSGHKATGCACGMACGSWDIRDDTVCHCQCANIDWTSARCCKVGIVG</sequence>
<keyword evidence="4" id="KW-0372">Hormone</keyword>
<comment type="subcellular location">
    <subcellularLocation>
        <location evidence="1">Secreted</location>
    </subcellularLocation>
</comment>
<evidence type="ECO:0000256" key="2">
    <source>
        <dbReference type="ARBA" id="ARBA00007258"/>
    </source>
</evidence>
<evidence type="ECO:0000256" key="5">
    <source>
        <dbReference type="ARBA" id="ARBA00022729"/>
    </source>
</evidence>
<keyword evidence="5 7" id="KW-0732">Signal</keyword>
<dbReference type="GO" id="GO:0005179">
    <property type="term" value="F:hormone activity"/>
    <property type="evidence" value="ECO:0007669"/>
    <property type="project" value="UniProtKB-KW"/>
</dbReference>
<dbReference type="Ensembl" id="ENSPMRT00000034573.1">
    <property type="protein sequence ID" value="ENSPMRP00000032603.1"/>
    <property type="gene ID" value="ENSPMRG00000021125.1"/>
</dbReference>
<name>A0A670K4Z0_PODMU</name>
<evidence type="ECO:0000313" key="9">
    <source>
        <dbReference type="Proteomes" id="UP000472272"/>
    </source>
</evidence>
<keyword evidence="9" id="KW-1185">Reference proteome</keyword>
<dbReference type="Pfam" id="PF06954">
    <property type="entry name" value="Resistin"/>
    <property type="match status" value="1"/>
</dbReference>
<dbReference type="SUPFAM" id="SSF111423">
    <property type="entry name" value="Resistin"/>
    <property type="match status" value="1"/>
</dbReference>
<keyword evidence="6" id="KW-1015">Disulfide bond</keyword>
<dbReference type="Proteomes" id="UP000472272">
    <property type="component" value="Chromosome 2"/>
</dbReference>
<keyword evidence="3" id="KW-0964">Secreted</keyword>
<dbReference type="GO" id="GO:0005615">
    <property type="term" value="C:extracellular space"/>
    <property type="evidence" value="ECO:0007669"/>
    <property type="project" value="TreeGrafter"/>
</dbReference>
<dbReference type="RefSeq" id="XP_028576849.1">
    <property type="nucleotide sequence ID" value="XM_028721016.1"/>
</dbReference>
<protein>
    <submittedName>
        <fullName evidence="8">Resistin-like</fullName>
    </submittedName>
</protein>
<feature type="signal peptide" evidence="7">
    <location>
        <begin position="1"/>
        <end position="36"/>
    </location>
</feature>
<evidence type="ECO:0000256" key="3">
    <source>
        <dbReference type="ARBA" id="ARBA00022525"/>
    </source>
</evidence>
<evidence type="ECO:0000256" key="1">
    <source>
        <dbReference type="ARBA" id="ARBA00004613"/>
    </source>
</evidence>
<dbReference type="Gene3D" id="2.60.40.4230">
    <property type="entry name" value="Resistin head domain"/>
    <property type="match status" value="1"/>
</dbReference>